<accession>A0A1M5GZX6</accession>
<evidence type="ECO:0000256" key="7">
    <source>
        <dbReference type="PROSITE-ProRule" id="PRU01360"/>
    </source>
</evidence>
<dbReference type="GO" id="GO:0009279">
    <property type="term" value="C:cell outer membrane"/>
    <property type="evidence" value="ECO:0007669"/>
    <property type="project" value="UniProtKB-SubCell"/>
</dbReference>
<protein>
    <submittedName>
        <fullName evidence="9">TonB-linked outer membrane protein, SusC/RagA family</fullName>
    </submittedName>
</protein>
<dbReference type="Pfam" id="PF07715">
    <property type="entry name" value="Plug"/>
    <property type="match status" value="1"/>
</dbReference>
<dbReference type="NCBIfam" id="TIGR04056">
    <property type="entry name" value="OMP_RagA_SusC"/>
    <property type="match status" value="1"/>
</dbReference>
<evidence type="ECO:0000256" key="6">
    <source>
        <dbReference type="ARBA" id="ARBA00023237"/>
    </source>
</evidence>
<evidence type="ECO:0000256" key="5">
    <source>
        <dbReference type="ARBA" id="ARBA00023136"/>
    </source>
</evidence>
<feature type="domain" description="Secretin/TonB short N-terminal" evidence="8">
    <location>
        <begin position="71"/>
        <end position="122"/>
    </location>
</feature>
<dbReference type="Gene3D" id="2.60.40.1120">
    <property type="entry name" value="Carboxypeptidase-like, regulatory domain"/>
    <property type="match status" value="1"/>
</dbReference>
<dbReference type="InterPro" id="IPR011662">
    <property type="entry name" value="Secretin/TonB_short_N"/>
</dbReference>
<dbReference type="Proteomes" id="UP000184287">
    <property type="component" value="Unassembled WGS sequence"/>
</dbReference>
<dbReference type="InterPro" id="IPR039426">
    <property type="entry name" value="TonB-dep_rcpt-like"/>
</dbReference>
<evidence type="ECO:0000256" key="1">
    <source>
        <dbReference type="ARBA" id="ARBA00004571"/>
    </source>
</evidence>
<reference evidence="10" key="1">
    <citation type="submission" date="2016-11" db="EMBL/GenBank/DDBJ databases">
        <authorList>
            <person name="Varghese N."/>
            <person name="Submissions S."/>
        </authorList>
    </citation>
    <scope>NUCLEOTIDE SEQUENCE [LARGE SCALE GENOMIC DNA]</scope>
    <source>
        <strain evidence="10">DSM 16990</strain>
    </source>
</reference>
<dbReference type="OrthoDB" id="9768177at2"/>
<dbReference type="Pfam" id="PF07660">
    <property type="entry name" value="STN"/>
    <property type="match status" value="1"/>
</dbReference>
<name>A0A1M5GZX6_9SPHI</name>
<dbReference type="EMBL" id="FQUQ01000004">
    <property type="protein sequence ID" value="SHG09309.1"/>
    <property type="molecule type" value="Genomic_DNA"/>
</dbReference>
<keyword evidence="6 7" id="KW-0998">Cell outer membrane</keyword>
<dbReference type="Gene3D" id="2.170.130.10">
    <property type="entry name" value="TonB-dependent receptor, plug domain"/>
    <property type="match status" value="1"/>
</dbReference>
<dbReference type="Gene3D" id="2.40.170.20">
    <property type="entry name" value="TonB-dependent receptor, beta-barrel domain"/>
    <property type="match status" value="1"/>
</dbReference>
<keyword evidence="3 7" id="KW-1134">Transmembrane beta strand</keyword>
<keyword evidence="2 7" id="KW-0813">Transport</keyword>
<evidence type="ECO:0000256" key="2">
    <source>
        <dbReference type="ARBA" id="ARBA00022448"/>
    </source>
</evidence>
<dbReference type="InterPro" id="IPR023996">
    <property type="entry name" value="TonB-dep_OMP_SusC/RagA"/>
</dbReference>
<dbReference type="PROSITE" id="PS52016">
    <property type="entry name" value="TONB_DEPENDENT_REC_3"/>
    <property type="match status" value="1"/>
</dbReference>
<dbReference type="InterPro" id="IPR023997">
    <property type="entry name" value="TonB-dep_OMP_SusC/RagA_CS"/>
</dbReference>
<dbReference type="Pfam" id="PF13715">
    <property type="entry name" value="CarbopepD_reg_2"/>
    <property type="match status" value="1"/>
</dbReference>
<dbReference type="AlphaFoldDB" id="A0A1M5GZX6"/>
<keyword evidence="4 7" id="KW-0812">Transmembrane</keyword>
<sequence>MNKNIHCRSAYENRRLRLKKQIIMRIKMTVVLMIAAFLQVSASGFAQKITLSEKNISLERLFVKIRKQSGFTFLYSPKLIKEAKPVTLEVTEESLKTVLEKCFDGQPLTYAINQNTIVVRRREEEAVAQPVLKTVTGRVVDAKGLPLPGVNVKVKNTKKGTFTDNQGNFSISVEETDVLVFSFLGYKAKEAAVKGEEKLRIVLLEDQSQLDDVVVIGYGEQSKLKNTSSISQVKGEQLENKPHATIENMLQGLVPGLLVQNSTGLPGGRSNIQVRGLAAVSRDANSNIVSPPLFVIDGVPMEQDNFSTSNPNQSLTSLLAGINPYDVASIDVLKDASATAIYGSRGANGVIMIKTKRGKIGKPIVAVNSQFGISVSPELRRTIGGNAERRQKLALWEMYQKSNPESNGIPKDSYGWLGIELTDSLNSFYNNSTDWQGLLFKNGIFKNVNIGVSGGTENANYRIGADYYDESGIVVGSGFKRYSLSYSGQFSPLPSLNISAQAILNQVDASAKRGPDNLASVIGNDFSSSLLPSPKSGFFSRYLDAYQKSVNLNLSRNVIGKLEASYDITKWLNITSRAAATYVFDRQRGFIPSGAASNGQTSASYYAQEKLNLLSETYIRAHYTTESQHTFDFVAGNSINTSSTDFIRGSGFNGPSDAQQVISGYPQTNLSLLTSNTNYGLLGYYGRLSYDYKAKYIFQAAMRTDGSSKFGADNRWGYFPSASAAWNFSKEPFFEKLANTWFNLGKLKASVGRAGTQYDDNYLAVGKYVADMTYNGTSVLAPNYGGANGVPLPNLTWETSINYGGGIDLELFNGRVSGSFDYYYKKTDNFLFEDPLPSTSGYKRRFINGGAVSNKGFDVALTVYTLPLNQSFQYNITINASRNKNTLTKLPDFGRSIPRGATGPYLQLGRPLNGFYLYEYMGVYKTDGEVPINPYTGARLRSIYKNVGGFGGTYQAGDIIFKDQNSDGLIRLDDDDYSDKIYMGDPSPKVYGSINHSFRYAFKSGSAIQMDLFMTYSLGNKVINQTLNDRFRTVGWEGGGNLNYPSGQRNLLDVSKYDIWTPSNTDAKYPTINPWRKDQVNYDFIGNYVSNSSLFLENGSFLRLRSISLSYDFSKDLIKRFKGRRLRVFASADNVFLITKYSGVDPENVDPYGKETGNGYPIPRKFNFGFNFEL</sequence>
<comment type="similarity">
    <text evidence="7">Belongs to the TonB-dependent receptor family.</text>
</comment>
<proteinExistence type="inferred from homology"/>
<evidence type="ECO:0000259" key="8">
    <source>
        <dbReference type="SMART" id="SM00965"/>
    </source>
</evidence>
<dbReference type="SUPFAM" id="SSF56935">
    <property type="entry name" value="Porins"/>
    <property type="match status" value="1"/>
</dbReference>
<dbReference type="InterPro" id="IPR036942">
    <property type="entry name" value="Beta-barrel_TonB_sf"/>
</dbReference>
<evidence type="ECO:0000256" key="3">
    <source>
        <dbReference type="ARBA" id="ARBA00022452"/>
    </source>
</evidence>
<keyword evidence="10" id="KW-1185">Reference proteome</keyword>
<gene>
    <name evidence="9" type="ORF">SAMN04488522_104444</name>
</gene>
<comment type="subcellular location">
    <subcellularLocation>
        <location evidence="1 7">Cell outer membrane</location>
        <topology evidence="1 7">Multi-pass membrane protein</topology>
    </subcellularLocation>
</comment>
<dbReference type="InterPro" id="IPR037066">
    <property type="entry name" value="Plug_dom_sf"/>
</dbReference>
<evidence type="ECO:0000256" key="4">
    <source>
        <dbReference type="ARBA" id="ARBA00022692"/>
    </source>
</evidence>
<dbReference type="SUPFAM" id="SSF49464">
    <property type="entry name" value="Carboxypeptidase regulatory domain-like"/>
    <property type="match status" value="1"/>
</dbReference>
<evidence type="ECO:0000313" key="9">
    <source>
        <dbReference type="EMBL" id="SHG09309.1"/>
    </source>
</evidence>
<dbReference type="SMART" id="SM00965">
    <property type="entry name" value="STN"/>
    <property type="match status" value="1"/>
</dbReference>
<dbReference type="InterPro" id="IPR012910">
    <property type="entry name" value="Plug_dom"/>
</dbReference>
<dbReference type="RefSeq" id="WP_073233116.1">
    <property type="nucleotide sequence ID" value="NZ_FQUQ01000004.1"/>
</dbReference>
<organism evidence="9 10">
    <name type="scientific">Pedobacter caeni</name>
    <dbReference type="NCBI Taxonomy" id="288992"/>
    <lineage>
        <taxon>Bacteria</taxon>
        <taxon>Pseudomonadati</taxon>
        <taxon>Bacteroidota</taxon>
        <taxon>Sphingobacteriia</taxon>
        <taxon>Sphingobacteriales</taxon>
        <taxon>Sphingobacteriaceae</taxon>
        <taxon>Pedobacter</taxon>
    </lineage>
</organism>
<dbReference type="InterPro" id="IPR008969">
    <property type="entry name" value="CarboxyPept-like_regulatory"/>
</dbReference>
<dbReference type="STRING" id="288992.SAMN04488522_104444"/>
<keyword evidence="5 7" id="KW-0472">Membrane</keyword>
<dbReference type="NCBIfam" id="TIGR04057">
    <property type="entry name" value="SusC_RagA_signa"/>
    <property type="match status" value="1"/>
</dbReference>
<evidence type="ECO:0000313" key="10">
    <source>
        <dbReference type="Proteomes" id="UP000184287"/>
    </source>
</evidence>